<dbReference type="EMBL" id="JAJUBB010000013">
    <property type="protein sequence ID" value="MDD1782837.1"/>
    <property type="molecule type" value="Genomic_DNA"/>
</dbReference>
<name>A0ABT5QPE6_9GAMM</name>
<dbReference type="SUPFAM" id="SSF50969">
    <property type="entry name" value="YVTN repeat-like/Quinoprotein amine dehydrogenase"/>
    <property type="match status" value="1"/>
</dbReference>
<organism evidence="1 2">
    <name type="scientific">Enterovibrio qingdaonensis</name>
    <dbReference type="NCBI Taxonomy" id="2899818"/>
    <lineage>
        <taxon>Bacteria</taxon>
        <taxon>Pseudomonadati</taxon>
        <taxon>Pseudomonadota</taxon>
        <taxon>Gammaproteobacteria</taxon>
        <taxon>Vibrionales</taxon>
        <taxon>Vibrionaceae</taxon>
        <taxon>Enterovibrio</taxon>
    </lineage>
</organism>
<dbReference type="PIRSF" id="PIRSF028101">
    <property type="entry name" value="UCP028101"/>
    <property type="match status" value="1"/>
</dbReference>
<evidence type="ECO:0000313" key="1">
    <source>
        <dbReference type="EMBL" id="MDD1782837.1"/>
    </source>
</evidence>
<evidence type="ECO:0000313" key="2">
    <source>
        <dbReference type="Proteomes" id="UP001149821"/>
    </source>
</evidence>
<sequence>MSAIGIASFGGTVLAVRTTKRVIEEPVPSMLGCAKGSNGFYEVIGISSEGETCFRTPLPTRGHGIALMRERSLGFVFARRPGTFIQTINTKNGSSLGVYHQTADRKFYGHGDVFGDFLYASEGVNETSEGIIGVYEVSPAGGLRKVREFSGFGTGPHEVRVVNDTTLAVAVGGIQTQGRRKLNIDSMAPSLVLLDKESGAVKGRYELADRHLSIRHIAISGTGDVVIAQQYKGDETISRPLLAMLSSDGHFQALHAKAEQWQRFNHYIGSVACTDSQIVATSPRGNCFGVWDLSSKELVEMGSLLDASGASANQEGFALSSGSGQTVIQKAEKSPIYHRSDVTWDNHWVML</sequence>
<gene>
    <name evidence="1" type="ORF">LRP49_16815</name>
</gene>
<reference evidence="1" key="1">
    <citation type="submission" date="2021-12" db="EMBL/GenBank/DDBJ databases">
        <title>Enterovibrio ZSDZ35 sp. nov. and Enterovibrio ZSDZ42 sp. nov., isolated from coastal seawater in Qingdao.</title>
        <authorList>
            <person name="Zhang P."/>
        </authorList>
    </citation>
    <scope>NUCLEOTIDE SEQUENCE</scope>
    <source>
        <strain evidence="1">ZSDZ35</strain>
    </source>
</reference>
<dbReference type="InterPro" id="IPR008311">
    <property type="entry name" value="UCP028101"/>
</dbReference>
<protein>
    <submittedName>
        <fullName evidence="1">DUF1513 domain-containing protein</fullName>
    </submittedName>
</protein>
<dbReference type="Pfam" id="PF07433">
    <property type="entry name" value="DUF1513"/>
    <property type="match status" value="1"/>
</dbReference>
<proteinExistence type="predicted"/>
<dbReference type="Proteomes" id="UP001149821">
    <property type="component" value="Unassembled WGS sequence"/>
</dbReference>
<keyword evidence="2" id="KW-1185">Reference proteome</keyword>
<comment type="caution">
    <text evidence="1">The sequence shown here is derived from an EMBL/GenBank/DDBJ whole genome shotgun (WGS) entry which is preliminary data.</text>
</comment>
<dbReference type="InterPro" id="IPR011044">
    <property type="entry name" value="Quino_amine_DH_bsu"/>
</dbReference>
<accession>A0ABT5QPE6</accession>
<dbReference type="RefSeq" id="WP_274143471.1">
    <property type="nucleotide sequence ID" value="NZ_JAJUBB010000013.1"/>
</dbReference>